<comment type="caution">
    <text evidence="2">The sequence shown here is derived from an EMBL/GenBank/DDBJ whole genome shotgun (WGS) entry which is preliminary data.</text>
</comment>
<dbReference type="AlphaFoldDB" id="A0ABD2NQY7"/>
<evidence type="ECO:0000256" key="1">
    <source>
        <dbReference type="SAM" id="MobiDB-lite"/>
    </source>
</evidence>
<sequence length="167" mass="18269">MISILKDLLSNDPDDSIYSRNSSYSSNPMTYYQPNSPDLSSQSQLWTNTGINSGAGLALTEPTQTSTGSSLPAFNRLSIANSYHNPNHTHRNAYPLTSTTYYEQYAEPASGLPSYLMNSSDARRNRLPSASASLTANMGENDRGGNLLLCRFSAGENPFPNVTNFKR</sequence>
<accession>A0ABD2NQY7</accession>
<feature type="compositionally biased region" description="Polar residues" evidence="1">
    <location>
        <begin position="28"/>
        <end position="46"/>
    </location>
</feature>
<dbReference type="EMBL" id="JABFTP020000144">
    <property type="protein sequence ID" value="KAL3281143.1"/>
    <property type="molecule type" value="Genomic_DNA"/>
</dbReference>
<feature type="compositionally biased region" description="Low complexity" evidence="1">
    <location>
        <begin position="16"/>
        <end position="27"/>
    </location>
</feature>
<protein>
    <submittedName>
        <fullName evidence="2">Uncharacterized protein</fullName>
    </submittedName>
</protein>
<evidence type="ECO:0000313" key="3">
    <source>
        <dbReference type="Proteomes" id="UP001516400"/>
    </source>
</evidence>
<gene>
    <name evidence="2" type="ORF">HHI36_004362</name>
</gene>
<reference evidence="2 3" key="1">
    <citation type="journal article" date="2021" name="BMC Biol.">
        <title>Horizontally acquired antibacterial genes associated with adaptive radiation of ladybird beetles.</title>
        <authorList>
            <person name="Li H.S."/>
            <person name="Tang X.F."/>
            <person name="Huang Y.H."/>
            <person name="Xu Z.Y."/>
            <person name="Chen M.L."/>
            <person name="Du X.Y."/>
            <person name="Qiu B.Y."/>
            <person name="Chen P.T."/>
            <person name="Zhang W."/>
            <person name="Slipinski A."/>
            <person name="Escalona H.E."/>
            <person name="Waterhouse R.M."/>
            <person name="Zwick A."/>
            <person name="Pang H."/>
        </authorList>
    </citation>
    <scope>NUCLEOTIDE SEQUENCE [LARGE SCALE GENOMIC DNA]</scope>
    <source>
        <strain evidence="2">SYSU2018</strain>
    </source>
</reference>
<dbReference type="Proteomes" id="UP001516400">
    <property type="component" value="Unassembled WGS sequence"/>
</dbReference>
<name>A0ABD2NQY7_9CUCU</name>
<keyword evidence="3" id="KW-1185">Reference proteome</keyword>
<feature type="region of interest" description="Disordered" evidence="1">
    <location>
        <begin position="15"/>
        <end position="46"/>
    </location>
</feature>
<evidence type="ECO:0000313" key="2">
    <source>
        <dbReference type="EMBL" id="KAL3281143.1"/>
    </source>
</evidence>
<organism evidence="2 3">
    <name type="scientific">Cryptolaemus montrouzieri</name>
    <dbReference type="NCBI Taxonomy" id="559131"/>
    <lineage>
        <taxon>Eukaryota</taxon>
        <taxon>Metazoa</taxon>
        <taxon>Ecdysozoa</taxon>
        <taxon>Arthropoda</taxon>
        <taxon>Hexapoda</taxon>
        <taxon>Insecta</taxon>
        <taxon>Pterygota</taxon>
        <taxon>Neoptera</taxon>
        <taxon>Endopterygota</taxon>
        <taxon>Coleoptera</taxon>
        <taxon>Polyphaga</taxon>
        <taxon>Cucujiformia</taxon>
        <taxon>Coccinelloidea</taxon>
        <taxon>Coccinellidae</taxon>
        <taxon>Scymninae</taxon>
        <taxon>Scymnini</taxon>
        <taxon>Cryptolaemus</taxon>
    </lineage>
</organism>
<proteinExistence type="predicted"/>